<keyword evidence="6" id="KW-1185">Reference proteome</keyword>
<feature type="domain" description="SH2" evidence="4">
    <location>
        <begin position="59"/>
        <end position="148"/>
    </location>
</feature>
<name>A0A9Q0DS75_9TELE</name>
<dbReference type="AlphaFoldDB" id="A0A9Q0DS75"/>
<feature type="compositionally biased region" description="Polar residues" evidence="3">
    <location>
        <begin position="244"/>
        <end position="261"/>
    </location>
</feature>
<dbReference type="EMBL" id="JANIIK010000112">
    <property type="protein sequence ID" value="KAJ3593564.1"/>
    <property type="molecule type" value="Genomic_DNA"/>
</dbReference>
<dbReference type="InterPro" id="IPR036860">
    <property type="entry name" value="SH2_dom_sf"/>
</dbReference>
<proteinExistence type="predicted"/>
<dbReference type="PANTHER" id="PTHR14388:SF6">
    <property type="entry name" value="SH2 DOMAIN-CONTAINING PROTEIN 7"/>
    <property type="match status" value="1"/>
</dbReference>
<comment type="caution">
    <text evidence="5">The sequence shown here is derived from an EMBL/GenBank/DDBJ whole genome shotgun (WGS) entry which is preliminary data.</text>
</comment>
<dbReference type="PROSITE" id="PS50001">
    <property type="entry name" value="SH2"/>
    <property type="match status" value="1"/>
</dbReference>
<dbReference type="Gene3D" id="3.30.505.10">
    <property type="entry name" value="SH2 domain"/>
    <property type="match status" value="1"/>
</dbReference>
<dbReference type="PANTHER" id="PTHR14388">
    <property type="entry name" value="T CELL-SPECIFIC ADAPTER PROTEIN TSAD"/>
    <property type="match status" value="1"/>
</dbReference>
<reference evidence="5" key="1">
    <citation type="submission" date="2022-07" db="EMBL/GenBank/DDBJ databases">
        <title>Chromosome-level genome of Muraenolepis orangiensis.</title>
        <authorList>
            <person name="Kim J."/>
        </authorList>
    </citation>
    <scope>NUCLEOTIDE SEQUENCE</scope>
    <source>
        <strain evidence="5">KU_S4_2022</strain>
        <tissue evidence="5">Muscle</tissue>
    </source>
</reference>
<dbReference type="SUPFAM" id="SSF55550">
    <property type="entry name" value="SH2 domain"/>
    <property type="match status" value="1"/>
</dbReference>
<dbReference type="PRINTS" id="PR00401">
    <property type="entry name" value="SH2DOMAIN"/>
</dbReference>
<sequence length="455" mass="51377">MWALDALVFHNGERVRMERGLGAGEQTELEGGLRELVLRWFTETQEETLIQHNGDFPPWFRGFMARKDAEDLLSDKTMGCFLIRLSDRVLGYILSYKGPDGCRHFVINQNDGLFVLEGYHNSHHSLTELIEHYKCRPIQLYGEYLTSCYSESNPSELYDVVAFESQEKSGVSVQVLKTLWDQKSDGSCRKNNDGKITQKPQQKNILPNVQPPALPSKTNTRKLSVDLVSPSQEVPPVPKRGSPLSYSPSQTPTDTLYSQINRGERPRATMPLQPSKVHNGMGSKRGNPFSSYNTDRSSNGDLTHNTNHEYSSVGNRSTSLPKLDRGTGEETPIETQLTSNSQKPLKKFTCHTYSLHSPRVAVEQQSKVDHHDILKLNPLYQACEWVDETPAWHKVNLYTEVPEGDFLPTHGSNENPYELIEASPGIKGNHDETLEDKTNRNSKPTVEYQVAKIPL</sequence>
<dbReference type="Proteomes" id="UP001148018">
    <property type="component" value="Unassembled WGS sequence"/>
</dbReference>
<accession>A0A9Q0DS75</accession>
<dbReference type="Pfam" id="PF00017">
    <property type="entry name" value="SH2"/>
    <property type="match status" value="1"/>
</dbReference>
<dbReference type="OrthoDB" id="6108017at2759"/>
<organism evidence="5 6">
    <name type="scientific">Muraenolepis orangiensis</name>
    <name type="common">Patagonian moray cod</name>
    <dbReference type="NCBI Taxonomy" id="630683"/>
    <lineage>
        <taxon>Eukaryota</taxon>
        <taxon>Metazoa</taxon>
        <taxon>Chordata</taxon>
        <taxon>Craniata</taxon>
        <taxon>Vertebrata</taxon>
        <taxon>Euteleostomi</taxon>
        <taxon>Actinopterygii</taxon>
        <taxon>Neopterygii</taxon>
        <taxon>Teleostei</taxon>
        <taxon>Neoteleostei</taxon>
        <taxon>Acanthomorphata</taxon>
        <taxon>Zeiogadaria</taxon>
        <taxon>Gadariae</taxon>
        <taxon>Gadiformes</taxon>
        <taxon>Muraenolepidoidei</taxon>
        <taxon>Muraenolepididae</taxon>
        <taxon>Muraenolepis</taxon>
    </lineage>
</organism>
<feature type="compositionally biased region" description="Polar residues" evidence="3">
    <location>
        <begin position="194"/>
        <end position="207"/>
    </location>
</feature>
<keyword evidence="1 2" id="KW-0727">SH2 domain</keyword>
<dbReference type="InterPro" id="IPR000980">
    <property type="entry name" value="SH2"/>
</dbReference>
<feature type="compositionally biased region" description="Polar residues" evidence="3">
    <location>
        <begin position="288"/>
        <end position="320"/>
    </location>
</feature>
<evidence type="ECO:0000313" key="6">
    <source>
        <dbReference type="Proteomes" id="UP001148018"/>
    </source>
</evidence>
<evidence type="ECO:0000256" key="2">
    <source>
        <dbReference type="PROSITE-ProRule" id="PRU00191"/>
    </source>
</evidence>
<feature type="region of interest" description="Disordered" evidence="3">
    <location>
        <begin position="184"/>
        <end position="342"/>
    </location>
</feature>
<evidence type="ECO:0000256" key="3">
    <source>
        <dbReference type="SAM" id="MobiDB-lite"/>
    </source>
</evidence>
<dbReference type="GO" id="GO:0005737">
    <property type="term" value="C:cytoplasm"/>
    <property type="evidence" value="ECO:0007669"/>
    <property type="project" value="TreeGrafter"/>
</dbReference>
<protein>
    <recommendedName>
        <fullName evidence="4">SH2 domain-containing protein</fullName>
    </recommendedName>
</protein>
<evidence type="ECO:0000313" key="5">
    <source>
        <dbReference type="EMBL" id="KAJ3593564.1"/>
    </source>
</evidence>
<evidence type="ECO:0000256" key="1">
    <source>
        <dbReference type="ARBA" id="ARBA00022999"/>
    </source>
</evidence>
<dbReference type="SMART" id="SM00252">
    <property type="entry name" value="SH2"/>
    <property type="match status" value="1"/>
</dbReference>
<feature type="compositionally biased region" description="Basic and acidic residues" evidence="3">
    <location>
        <begin position="184"/>
        <end position="193"/>
    </location>
</feature>
<evidence type="ECO:0000259" key="4">
    <source>
        <dbReference type="PROSITE" id="PS50001"/>
    </source>
</evidence>
<gene>
    <name evidence="5" type="ORF">NHX12_005898</name>
</gene>
<feature type="compositionally biased region" description="Polar residues" evidence="3">
    <location>
        <begin position="333"/>
        <end position="342"/>
    </location>
</feature>